<dbReference type="Pfam" id="PF00496">
    <property type="entry name" value="SBP_bac_5"/>
    <property type="match status" value="1"/>
</dbReference>
<dbReference type="EMBL" id="DWUX01000077">
    <property type="protein sequence ID" value="HJD39210.1"/>
    <property type="molecule type" value="Genomic_DNA"/>
</dbReference>
<dbReference type="PANTHER" id="PTHR30290:SF59">
    <property type="entry name" value="OLIGOPEPTIDE ABC TRANSPORTER,SUBSTRATE-BINDING PROTEIN"/>
    <property type="match status" value="1"/>
</dbReference>
<dbReference type="AlphaFoldDB" id="A0A9D2U3F2"/>
<evidence type="ECO:0000259" key="2">
    <source>
        <dbReference type="Pfam" id="PF00496"/>
    </source>
</evidence>
<reference evidence="3" key="2">
    <citation type="submission" date="2021-04" db="EMBL/GenBank/DDBJ databases">
        <authorList>
            <person name="Gilroy R."/>
        </authorList>
    </citation>
    <scope>NUCLEOTIDE SEQUENCE</scope>
    <source>
        <strain evidence="3">ChiW19-6364</strain>
    </source>
</reference>
<dbReference type="GO" id="GO:0042597">
    <property type="term" value="C:periplasmic space"/>
    <property type="evidence" value="ECO:0007669"/>
    <property type="project" value="UniProtKB-ARBA"/>
</dbReference>
<proteinExistence type="predicted"/>
<dbReference type="InterPro" id="IPR039424">
    <property type="entry name" value="SBP_5"/>
</dbReference>
<reference evidence="3" key="1">
    <citation type="journal article" date="2021" name="PeerJ">
        <title>Extensive microbial diversity within the chicken gut microbiome revealed by metagenomics and culture.</title>
        <authorList>
            <person name="Gilroy R."/>
            <person name="Ravi A."/>
            <person name="Getino M."/>
            <person name="Pursley I."/>
            <person name="Horton D.L."/>
            <person name="Alikhan N.F."/>
            <person name="Baker D."/>
            <person name="Gharbi K."/>
            <person name="Hall N."/>
            <person name="Watson M."/>
            <person name="Adriaenssens E.M."/>
            <person name="Foster-Nyarko E."/>
            <person name="Jarju S."/>
            <person name="Secka A."/>
            <person name="Antonio M."/>
            <person name="Oren A."/>
            <person name="Chaudhuri R.R."/>
            <person name="La Ragione R."/>
            <person name="Hildebrand F."/>
            <person name="Pallen M.J."/>
        </authorList>
    </citation>
    <scope>NUCLEOTIDE SEQUENCE</scope>
    <source>
        <strain evidence="3">ChiW19-6364</strain>
    </source>
</reference>
<name>A0A9D2U3F2_9FIRM</name>
<accession>A0A9D2U3F2</accession>
<feature type="chain" id="PRO_5039127483" evidence="1">
    <location>
        <begin position="19"/>
        <end position="537"/>
    </location>
</feature>
<evidence type="ECO:0000256" key="1">
    <source>
        <dbReference type="SAM" id="SignalP"/>
    </source>
</evidence>
<feature type="signal peptide" evidence="1">
    <location>
        <begin position="1"/>
        <end position="18"/>
    </location>
</feature>
<comment type="caution">
    <text evidence="3">The sequence shown here is derived from an EMBL/GenBank/DDBJ whole genome shotgun (WGS) entry which is preliminary data.</text>
</comment>
<gene>
    <name evidence="3" type="ORF">H9913_04220</name>
</gene>
<evidence type="ECO:0000313" key="4">
    <source>
        <dbReference type="Proteomes" id="UP000823850"/>
    </source>
</evidence>
<dbReference type="GO" id="GO:0015833">
    <property type="term" value="P:peptide transport"/>
    <property type="evidence" value="ECO:0007669"/>
    <property type="project" value="TreeGrafter"/>
</dbReference>
<organism evidence="3 4">
    <name type="scientific">Candidatus Blautia stercoripullorum</name>
    <dbReference type="NCBI Taxonomy" id="2838502"/>
    <lineage>
        <taxon>Bacteria</taxon>
        <taxon>Bacillati</taxon>
        <taxon>Bacillota</taxon>
        <taxon>Clostridia</taxon>
        <taxon>Lachnospirales</taxon>
        <taxon>Lachnospiraceae</taxon>
        <taxon>Blautia</taxon>
    </lineage>
</organism>
<dbReference type="SUPFAM" id="SSF53850">
    <property type="entry name" value="Periplasmic binding protein-like II"/>
    <property type="match status" value="1"/>
</dbReference>
<feature type="domain" description="Solute-binding protein family 5" evidence="2">
    <location>
        <begin position="99"/>
        <end position="454"/>
    </location>
</feature>
<keyword evidence="1" id="KW-0732">Signal</keyword>
<protein>
    <submittedName>
        <fullName evidence="3">ABC transporter substrate-binding protein</fullName>
    </submittedName>
</protein>
<dbReference type="InterPro" id="IPR030678">
    <property type="entry name" value="Peptide/Ni-bd"/>
</dbReference>
<sequence length="537" mass="60155">MKEKISKMLSLLTATALAVGTLTLSACGRDPVVEDSNSSAASDTASSTSKDDTFTYAIAGDPGETVNVITTSDRYGLSTIKMIYSPLYMNNADGINWFLATDYSVSDDNLTYTFNLRDDVTWSDGEPFTADDVVFTYEEMEKEENVGWAYSQLVYNEGTVKVTKVDDYTVSFTFPFQTPTAVEMLSQIFIMPEHIYKDVTDYEHNDYNMNSVGTGPYKLVDYQAGSYLRFEANESYFKGTPSIKNIVFRIIENSDTAILALQSGEIDAYSATPSEVEKLDMDQNNLTAYTYTEGRVGYMMINCNRVPDQKVRQAIFYALDKKAMNDAAFLSDEYYLTPNTFLPTNSQFYDDSNVEKYDRDLEKSKQLLSEAGVTDLKLKLGYAGTDDAQSTQALLIQEQLGEAGIEVELASSDATALSAQMQDPENSYDMYLGGYIMGIDPDTFSSLFESGAGYNYMYYDDQKINDLFAQGRAETDEAARKEIYSELQKEIQDLAAFYPIVSNDKILVVNNRIQGIEEAGLVPVYTFEDTYYLKMAE</sequence>
<evidence type="ECO:0000313" key="3">
    <source>
        <dbReference type="EMBL" id="HJD39210.1"/>
    </source>
</evidence>
<dbReference type="InterPro" id="IPR000914">
    <property type="entry name" value="SBP_5_dom"/>
</dbReference>
<dbReference type="PROSITE" id="PS51257">
    <property type="entry name" value="PROKAR_LIPOPROTEIN"/>
    <property type="match status" value="1"/>
</dbReference>
<dbReference type="Gene3D" id="3.40.190.10">
    <property type="entry name" value="Periplasmic binding protein-like II"/>
    <property type="match status" value="1"/>
</dbReference>
<dbReference type="GO" id="GO:0043190">
    <property type="term" value="C:ATP-binding cassette (ABC) transporter complex"/>
    <property type="evidence" value="ECO:0007669"/>
    <property type="project" value="InterPro"/>
</dbReference>
<dbReference type="GO" id="GO:1904680">
    <property type="term" value="F:peptide transmembrane transporter activity"/>
    <property type="evidence" value="ECO:0007669"/>
    <property type="project" value="TreeGrafter"/>
</dbReference>
<dbReference type="Proteomes" id="UP000823850">
    <property type="component" value="Unassembled WGS sequence"/>
</dbReference>
<dbReference type="Gene3D" id="3.90.76.10">
    <property type="entry name" value="Dipeptide-binding Protein, Domain 1"/>
    <property type="match status" value="1"/>
</dbReference>
<dbReference type="PIRSF" id="PIRSF002741">
    <property type="entry name" value="MppA"/>
    <property type="match status" value="1"/>
</dbReference>
<dbReference type="CDD" id="cd00995">
    <property type="entry name" value="PBP2_NikA_DppA_OppA_like"/>
    <property type="match status" value="1"/>
</dbReference>
<dbReference type="Gene3D" id="3.10.105.10">
    <property type="entry name" value="Dipeptide-binding Protein, Domain 3"/>
    <property type="match status" value="1"/>
</dbReference>
<dbReference type="PANTHER" id="PTHR30290">
    <property type="entry name" value="PERIPLASMIC BINDING COMPONENT OF ABC TRANSPORTER"/>
    <property type="match status" value="1"/>
</dbReference>